<dbReference type="AlphaFoldDB" id="A0AA39S8M2"/>
<dbReference type="Proteomes" id="UP001168877">
    <property type="component" value="Unassembled WGS sequence"/>
</dbReference>
<dbReference type="PANTHER" id="PTHR33095">
    <property type="entry name" value="OS07G0619500 PROTEIN"/>
    <property type="match status" value="1"/>
</dbReference>
<accession>A0AA39S8M2</accession>
<evidence type="ECO:0000313" key="3">
    <source>
        <dbReference type="Proteomes" id="UP001168877"/>
    </source>
</evidence>
<evidence type="ECO:0000256" key="1">
    <source>
        <dbReference type="SAM" id="MobiDB-lite"/>
    </source>
</evidence>
<dbReference type="Pfam" id="PF07816">
    <property type="entry name" value="DUF1645"/>
    <property type="match status" value="1"/>
</dbReference>
<dbReference type="PANTHER" id="PTHR33095:SF23">
    <property type="entry name" value="DUF1645 FAMILY PROTEIN"/>
    <property type="match status" value="1"/>
</dbReference>
<name>A0AA39S8M2_ACESA</name>
<feature type="compositionally biased region" description="Acidic residues" evidence="1">
    <location>
        <begin position="70"/>
        <end position="85"/>
    </location>
</feature>
<gene>
    <name evidence="2" type="ORF">LWI29_021781</name>
</gene>
<proteinExistence type="predicted"/>
<organism evidence="2 3">
    <name type="scientific">Acer saccharum</name>
    <name type="common">Sugar maple</name>
    <dbReference type="NCBI Taxonomy" id="4024"/>
    <lineage>
        <taxon>Eukaryota</taxon>
        <taxon>Viridiplantae</taxon>
        <taxon>Streptophyta</taxon>
        <taxon>Embryophyta</taxon>
        <taxon>Tracheophyta</taxon>
        <taxon>Spermatophyta</taxon>
        <taxon>Magnoliopsida</taxon>
        <taxon>eudicotyledons</taxon>
        <taxon>Gunneridae</taxon>
        <taxon>Pentapetalae</taxon>
        <taxon>rosids</taxon>
        <taxon>malvids</taxon>
        <taxon>Sapindales</taxon>
        <taxon>Sapindaceae</taxon>
        <taxon>Hippocastanoideae</taxon>
        <taxon>Acereae</taxon>
        <taxon>Acer</taxon>
    </lineage>
</organism>
<sequence>MQAASPIFSLSTSSPSFNSYSSTNLVDIAARVVEEFRHESGFDSDIYDNWETESFCTEEPKHEQNVSFKEEEEEEEEDGEDHEEEEFEFAFVCRKPDDSPISADEIFFNGQIKPVYPLFDTTLLLNHTPDNQNPINTTISSKKTHRLPLRKLMNEDRETATTSSSCSSSEADDLENLQPGTYCVWKPEKVCKSPSAAAMRGSCKKSNSTGSSKRWKFRDLLYRSNSDGKDTFVFLAPHKKNNNSEKLIMEGDKGKVKVEEEHYVKKNRAAIREEDKKRSSYLPYRQDLVGFFSNVNGLSRNLHPF</sequence>
<keyword evidence="3" id="KW-1185">Reference proteome</keyword>
<feature type="region of interest" description="Disordered" evidence="1">
    <location>
        <begin position="154"/>
        <end position="173"/>
    </location>
</feature>
<reference evidence="2" key="1">
    <citation type="journal article" date="2022" name="Plant J.">
        <title>Strategies of tolerance reflected in two North American maple genomes.</title>
        <authorList>
            <person name="McEvoy S.L."/>
            <person name="Sezen U.U."/>
            <person name="Trouern-Trend A."/>
            <person name="McMahon S.M."/>
            <person name="Schaberg P.G."/>
            <person name="Yang J."/>
            <person name="Wegrzyn J.L."/>
            <person name="Swenson N.G."/>
        </authorList>
    </citation>
    <scope>NUCLEOTIDE SEQUENCE</scope>
    <source>
        <strain evidence="2">NS2018</strain>
    </source>
</reference>
<reference evidence="2" key="2">
    <citation type="submission" date="2023-06" db="EMBL/GenBank/DDBJ databases">
        <authorList>
            <person name="Swenson N.G."/>
            <person name="Wegrzyn J.L."/>
            <person name="Mcevoy S.L."/>
        </authorList>
    </citation>
    <scope>NUCLEOTIDE SEQUENCE</scope>
    <source>
        <strain evidence="2">NS2018</strain>
        <tissue evidence="2">Leaf</tissue>
    </source>
</reference>
<protein>
    <submittedName>
        <fullName evidence="2">Uncharacterized protein</fullName>
    </submittedName>
</protein>
<dbReference type="InterPro" id="IPR012442">
    <property type="entry name" value="DUF1645_plant"/>
</dbReference>
<feature type="region of interest" description="Disordered" evidence="1">
    <location>
        <begin position="56"/>
        <end position="85"/>
    </location>
</feature>
<comment type="caution">
    <text evidence="2">The sequence shown here is derived from an EMBL/GenBank/DDBJ whole genome shotgun (WGS) entry which is preliminary data.</text>
</comment>
<evidence type="ECO:0000313" key="2">
    <source>
        <dbReference type="EMBL" id="KAK0587374.1"/>
    </source>
</evidence>
<dbReference type="EMBL" id="JAUESC010000382">
    <property type="protein sequence ID" value="KAK0587374.1"/>
    <property type="molecule type" value="Genomic_DNA"/>
</dbReference>